<name>X1HSP2_9ZZZZ</name>
<dbReference type="EMBL" id="BARU01020324">
    <property type="protein sequence ID" value="GAH48308.1"/>
    <property type="molecule type" value="Genomic_DNA"/>
</dbReference>
<reference evidence="5" key="1">
    <citation type="journal article" date="2014" name="Front. Microbiol.">
        <title>High frequency of phylogenetically diverse reductive dehalogenase-homologous genes in deep subseafloor sedimentary metagenomes.</title>
        <authorList>
            <person name="Kawai M."/>
            <person name="Futagami T."/>
            <person name="Toyoda A."/>
            <person name="Takaki Y."/>
            <person name="Nishi S."/>
            <person name="Hori S."/>
            <person name="Arai W."/>
            <person name="Tsubouchi T."/>
            <person name="Morono Y."/>
            <person name="Uchiyama I."/>
            <person name="Ito T."/>
            <person name="Fujiyama A."/>
            <person name="Inagaki F."/>
            <person name="Takami H."/>
        </authorList>
    </citation>
    <scope>NUCLEOTIDE SEQUENCE</scope>
    <source>
        <strain evidence="5">Expedition CK06-06</strain>
    </source>
</reference>
<evidence type="ECO:0000256" key="1">
    <source>
        <dbReference type="ARBA" id="ARBA00022801"/>
    </source>
</evidence>
<dbReference type="GO" id="GO:0016891">
    <property type="term" value="F:RNA endonuclease activity producing 5'-phosphomonoesters, hydrolytic mechanism"/>
    <property type="evidence" value="ECO:0007669"/>
    <property type="project" value="TreeGrafter"/>
</dbReference>
<proteinExistence type="predicted"/>
<dbReference type="AlphaFoldDB" id="X1HSP2"/>
<dbReference type="SUPFAM" id="SSF56024">
    <property type="entry name" value="Phospholipase D/nuclease"/>
    <property type="match status" value="1"/>
</dbReference>
<dbReference type="InterPro" id="IPR051406">
    <property type="entry name" value="PLD_domain"/>
</dbReference>
<dbReference type="PANTHER" id="PTHR43856">
    <property type="entry name" value="CARDIOLIPIN HYDROLASE"/>
    <property type="match status" value="1"/>
</dbReference>
<dbReference type="PROSITE" id="PS50035">
    <property type="entry name" value="PLD"/>
    <property type="match status" value="1"/>
</dbReference>
<feature type="domain" description="PLD phosphodiesterase" evidence="4">
    <location>
        <begin position="121"/>
        <end position="148"/>
    </location>
</feature>
<dbReference type="SMART" id="SM00155">
    <property type="entry name" value="PLDc"/>
    <property type="match status" value="1"/>
</dbReference>
<dbReference type="Pfam" id="PF13091">
    <property type="entry name" value="PLDc_2"/>
    <property type="match status" value="1"/>
</dbReference>
<keyword evidence="2" id="KW-0442">Lipid degradation</keyword>
<dbReference type="Gene3D" id="3.30.870.10">
    <property type="entry name" value="Endonuclease Chain A"/>
    <property type="match status" value="1"/>
</dbReference>
<dbReference type="PANTHER" id="PTHR43856:SF1">
    <property type="entry name" value="MITOCHONDRIAL CARDIOLIPIN HYDROLASE"/>
    <property type="match status" value="1"/>
</dbReference>
<evidence type="ECO:0000256" key="3">
    <source>
        <dbReference type="ARBA" id="ARBA00023098"/>
    </source>
</evidence>
<keyword evidence="1" id="KW-0378">Hydrolase</keyword>
<dbReference type="GO" id="GO:0016042">
    <property type="term" value="P:lipid catabolic process"/>
    <property type="evidence" value="ECO:0007669"/>
    <property type="project" value="UniProtKB-KW"/>
</dbReference>
<dbReference type="InterPro" id="IPR025202">
    <property type="entry name" value="PLD-like_dom"/>
</dbReference>
<gene>
    <name evidence="5" type="ORF">S03H2_33393</name>
</gene>
<feature type="non-terminal residue" evidence="5">
    <location>
        <position position="221"/>
    </location>
</feature>
<dbReference type="CDD" id="cd09170">
    <property type="entry name" value="PLDc_Nuc"/>
    <property type="match status" value="1"/>
</dbReference>
<protein>
    <recommendedName>
        <fullName evidence="4">PLD phosphodiesterase domain-containing protein</fullName>
    </recommendedName>
</protein>
<sequence>MKEKIKKIVFFTIIFLSILFIQINNYAHCETISLSKVQIKVLFSPQDNCAQEIVSAIDKAEQYVFVAMYFFTSRPIAQALIRAQDRGVEVKICLDDEQPHYEYSKSRYLENKGINIRLIGGSGIMHNKFCIIDDRITITGSYNWTARADLENDENILIIESEEIARVYKEQFLKYWQGSYVDTCVYKDESRLEKTPVSKGYTVPETEAVTENKYVGSINSD</sequence>
<organism evidence="5">
    <name type="scientific">marine sediment metagenome</name>
    <dbReference type="NCBI Taxonomy" id="412755"/>
    <lineage>
        <taxon>unclassified sequences</taxon>
        <taxon>metagenomes</taxon>
        <taxon>ecological metagenomes</taxon>
    </lineage>
</organism>
<accession>X1HSP2</accession>
<evidence type="ECO:0000256" key="2">
    <source>
        <dbReference type="ARBA" id="ARBA00022963"/>
    </source>
</evidence>
<comment type="caution">
    <text evidence="5">The sequence shown here is derived from an EMBL/GenBank/DDBJ whole genome shotgun (WGS) entry which is preliminary data.</text>
</comment>
<evidence type="ECO:0000313" key="5">
    <source>
        <dbReference type="EMBL" id="GAH48308.1"/>
    </source>
</evidence>
<keyword evidence="3" id="KW-0443">Lipid metabolism</keyword>
<dbReference type="InterPro" id="IPR001736">
    <property type="entry name" value="PLipase_D/transphosphatidylase"/>
</dbReference>
<evidence type="ECO:0000259" key="4">
    <source>
        <dbReference type="PROSITE" id="PS50035"/>
    </source>
</evidence>